<comment type="caution">
    <text evidence="3">The sequence shown here is derived from an EMBL/GenBank/DDBJ whole genome shotgun (WGS) entry which is preliminary data.</text>
</comment>
<evidence type="ECO:0008006" key="5">
    <source>
        <dbReference type="Google" id="ProtNLM"/>
    </source>
</evidence>
<feature type="region of interest" description="Disordered" evidence="1">
    <location>
        <begin position="21"/>
        <end position="48"/>
    </location>
</feature>
<organism evidence="3 4">
    <name type="scientific">Ruminococcoides intestinihominis</name>
    <dbReference type="NCBI Taxonomy" id="3133161"/>
    <lineage>
        <taxon>Bacteria</taxon>
        <taxon>Bacillati</taxon>
        <taxon>Bacillota</taxon>
        <taxon>Clostridia</taxon>
        <taxon>Eubacteriales</taxon>
        <taxon>Oscillospiraceae</taxon>
        <taxon>Ruminococcoides</taxon>
    </lineage>
</organism>
<evidence type="ECO:0000313" key="4">
    <source>
        <dbReference type="Proteomes" id="UP001478133"/>
    </source>
</evidence>
<dbReference type="RefSeq" id="WP_211147275.1">
    <property type="nucleotide sequence ID" value="NZ_JBBMEY010000004.1"/>
</dbReference>
<dbReference type="PROSITE" id="PS51257">
    <property type="entry name" value="PROKAR_LIPOPROTEIN"/>
    <property type="match status" value="1"/>
</dbReference>
<evidence type="ECO:0000313" key="3">
    <source>
        <dbReference type="EMBL" id="MEQ2565074.1"/>
    </source>
</evidence>
<keyword evidence="4" id="KW-1185">Reference proteome</keyword>
<name>A0ABV1HRX1_9FIRM</name>
<dbReference type="EMBL" id="JBBMFI010000005">
    <property type="protein sequence ID" value="MEQ2565074.1"/>
    <property type="molecule type" value="Genomic_DNA"/>
</dbReference>
<feature type="signal peptide" evidence="2">
    <location>
        <begin position="1"/>
        <end position="19"/>
    </location>
</feature>
<evidence type="ECO:0000256" key="2">
    <source>
        <dbReference type="SAM" id="SignalP"/>
    </source>
</evidence>
<sequence>MKRLIVIALLATMMIGVTGCGNSTDTGSSTTTTTAQSTTQSTTVTTTASSADTNSVAANVYDGTGEKQGKKLVSIKWKEKSKINVINSMLHTSNVITKSGGGKEKTFKASDADKIYEVELVNKNFANNYFFVYIIDNKVYMLGKEFAKNENTEVSGYADVTVKEFNSLLK</sequence>
<evidence type="ECO:0000256" key="1">
    <source>
        <dbReference type="SAM" id="MobiDB-lite"/>
    </source>
</evidence>
<reference evidence="3 4" key="1">
    <citation type="submission" date="2024-03" db="EMBL/GenBank/DDBJ databases">
        <title>Human intestinal bacterial collection.</title>
        <authorList>
            <person name="Pauvert C."/>
            <person name="Hitch T.C.A."/>
            <person name="Clavel T."/>
        </authorList>
    </citation>
    <scope>NUCLEOTIDE SEQUENCE [LARGE SCALE GENOMIC DNA]</scope>
    <source>
        <strain evidence="3 4">CLA-AP-H18</strain>
    </source>
</reference>
<dbReference type="Proteomes" id="UP001478133">
    <property type="component" value="Unassembled WGS sequence"/>
</dbReference>
<keyword evidence="2" id="KW-0732">Signal</keyword>
<accession>A0ABV1HRX1</accession>
<gene>
    <name evidence="3" type="ORF">ABFO16_02345</name>
</gene>
<proteinExistence type="predicted"/>
<feature type="chain" id="PRO_5046042752" description="Lipoprotein" evidence="2">
    <location>
        <begin position="20"/>
        <end position="170"/>
    </location>
</feature>
<protein>
    <recommendedName>
        <fullName evidence="5">Lipoprotein</fullName>
    </recommendedName>
</protein>